<gene>
    <name evidence="1" type="ORF">EDD40_6738</name>
</gene>
<dbReference type="EMBL" id="RJKM01000001">
    <property type="protein sequence ID" value="ROP41309.1"/>
    <property type="molecule type" value="Genomic_DNA"/>
</dbReference>
<evidence type="ECO:0000313" key="2">
    <source>
        <dbReference type="Proteomes" id="UP000268727"/>
    </source>
</evidence>
<comment type="caution">
    <text evidence="1">The sequence shown here is derived from an EMBL/GenBank/DDBJ whole genome shotgun (WGS) entry which is preliminary data.</text>
</comment>
<name>A0A3N1HFM5_9PSEU</name>
<dbReference type="Proteomes" id="UP000268727">
    <property type="component" value="Unassembled WGS sequence"/>
</dbReference>
<dbReference type="AlphaFoldDB" id="A0A3N1HFM5"/>
<sequence length="70" mass="7116">MLALVGGILLTAPAAGLLAPGVVALRQRKPAARRKVLLIGPRDRLAQHPVPSAHHEAVLALAGAGGATMR</sequence>
<dbReference type="RefSeq" id="WP_123746450.1">
    <property type="nucleotide sequence ID" value="NZ_RJKM01000001.1"/>
</dbReference>
<keyword evidence="2" id="KW-1185">Reference proteome</keyword>
<protein>
    <submittedName>
        <fullName evidence="1">Uncharacterized protein</fullName>
    </submittedName>
</protein>
<accession>A0A3N1HFM5</accession>
<evidence type="ECO:0000313" key="1">
    <source>
        <dbReference type="EMBL" id="ROP41309.1"/>
    </source>
</evidence>
<organism evidence="1 2">
    <name type="scientific">Saccharothrix texasensis</name>
    <dbReference type="NCBI Taxonomy" id="103734"/>
    <lineage>
        <taxon>Bacteria</taxon>
        <taxon>Bacillati</taxon>
        <taxon>Actinomycetota</taxon>
        <taxon>Actinomycetes</taxon>
        <taxon>Pseudonocardiales</taxon>
        <taxon>Pseudonocardiaceae</taxon>
        <taxon>Saccharothrix</taxon>
    </lineage>
</organism>
<reference evidence="1 2" key="1">
    <citation type="submission" date="2018-11" db="EMBL/GenBank/DDBJ databases">
        <title>Sequencing the genomes of 1000 actinobacteria strains.</title>
        <authorList>
            <person name="Klenk H.-P."/>
        </authorList>
    </citation>
    <scope>NUCLEOTIDE SEQUENCE [LARGE SCALE GENOMIC DNA]</scope>
    <source>
        <strain evidence="1 2">DSM 44231</strain>
    </source>
</reference>
<proteinExistence type="predicted"/>